<keyword evidence="1" id="KW-0812">Transmembrane</keyword>
<feature type="transmembrane region" description="Helical" evidence="1">
    <location>
        <begin position="21"/>
        <end position="43"/>
    </location>
</feature>
<feature type="transmembrane region" description="Helical" evidence="1">
    <location>
        <begin position="49"/>
        <end position="71"/>
    </location>
</feature>
<keyword evidence="3" id="KW-1185">Reference proteome</keyword>
<gene>
    <name evidence="2" type="ORF">NCTC9836_02434</name>
</gene>
<evidence type="ECO:0000256" key="1">
    <source>
        <dbReference type="SAM" id="Phobius"/>
    </source>
</evidence>
<dbReference type="Proteomes" id="UP000254664">
    <property type="component" value="Unassembled WGS sequence"/>
</dbReference>
<dbReference type="RefSeq" id="WP_115641926.1">
    <property type="nucleotide sequence ID" value="NZ_UFWZ01000001.1"/>
</dbReference>
<dbReference type="AlphaFoldDB" id="A0A381J9W7"/>
<protein>
    <submittedName>
        <fullName evidence="2">Transposase C for</fullName>
    </submittedName>
</protein>
<name>A0A381J9W7_9CLOT</name>
<sequence length="142" mass="17100">MKFYDNRREDYKEIIEVYRKRYMLGLKIVSIVNILMLLMILYSLNFIVFLIYSILISMIVVIVISIIWGIAQYKIENMDLLAVEKIDNIINERLREKEKINFDIIADISEISKSFIYDNKYLRGRIEDIIYLTEEVKYKPLE</sequence>
<organism evidence="2 3">
    <name type="scientific">Clostridium putrefaciens</name>
    <dbReference type="NCBI Taxonomy" id="99675"/>
    <lineage>
        <taxon>Bacteria</taxon>
        <taxon>Bacillati</taxon>
        <taxon>Bacillota</taxon>
        <taxon>Clostridia</taxon>
        <taxon>Eubacteriales</taxon>
        <taxon>Clostridiaceae</taxon>
        <taxon>Clostridium</taxon>
    </lineage>
</organism>
<keyword evidence="1" id="KW-0472">Membrane</keyword>
<keyword evidence="1" id="KW-1133">Transmembrane helix</keyword>
<evidence type="ECO:0000313" key="2">
    <source>
        <dbReference type="EMBL" id="SUY48060.1"/>
    </source>
</evidence>
<accession>A0A381J9W7</accession>
<evidence type="ECO:0000313" key="3">
    <source>
        <dbReference type="Proteomes" id="UP000254664"/>
    </source>
</evidence>
<dbReference type="EMBL" id="UFWZ01000001">
    <property type="protein sequence ID" value="SUY48060.1"/>
    <property type="molecule type" value="Genomic_DNA"/>
</dbReference>
<proteinExistence type="predicted"/>
<reference evidence="2 3" key="1">
    <citation type="submission" date="2018-06" db="EMBL/GenBank/DDBJ databases">
        <authorList>
            <consortium name="Pathogen Informatics"/>
            <person name="Doyle S."/>
        </authorList>
    </citation>
    <scope>NUCLEOTIDE SEQUENCE [LARGE SCALE GENOMIC DNA]</scope>
    <source>
        <strain evidence="2 3">NCTC9836</strain>
    </source>
</reference>